<reference evidence="5" key="1">
    <citation type="journal article" date="2019" name="Int. J. Syst. Evol. Microbiol.">
        <title>The Global Catalogue of Microorganisms (GCM) 10K type strain sequencing project: providing services to taxonomists for standard genome sequencing and annotation.</title>
        <authorList>
            <consortium name="The Broad Institute Genomics Platform"/>
            <consortium name="The Broad Institute Genome Sequencing Center for Infectious Disease"/>
            <person name="Wu L."/>
            <person name="Ma J."/>
        </authorList>
    </citation>
    <scope>NUCLEOTIDE SEQUENCE [LARGE SCALE GENOMIC DNA]</scope>
    <source>
        <strain evidence="5">JCM 32305</strain>
    </source>
</reference>
<dbReference type="RefSeq" id="WP_188952834.1">
    <property type="nucleotide sequence ID" value="NZ_BMQW01000001.1"/>
</dbReference>
<feature type="modified residue" description="4-aspartylphosphate" evidence="2">
    <location>
        <position position="54"/>
    </location>
</feature>
<protein>
    <submittedName>
        <fullName evidence="4">Two-component response regulator</fullName>
    </submittedName>
</protein>
<evidence type="ECO:0000256" key="2">
    <source>
        <dbReference type="PROSITE-ProRule" id="PRU00169"/>
    </source>
</evidence>
<name>A0ABQ2QCB3_9GAMM</name>
<sequence>MKSQLIFILDDDDAVRNALDSCIRSLGFKVGIFYSAEKLLNSDQLDEVFCVISDVQMPGINGFELLSILQQRKPAVPVILLSAFYEDCLKNKALNMGAIEFISKPFCLSIIINALDKVT</sequence>
<proteinExistence type="predicted"/>
<dbReference type="Pfam" id="PF00072">
    <property type="entry name" value="Response_reg"/>
    <property type="match status" value="1"/>
</dbReference>
<feature type="domain" description="Response regulatory" evidence="3">
    <location>
        <begin position="5"/>
        <end position="119"/>
    </location>
</feature>
<dbReference type="EMBL" id="BMQW01000001">
    <property type="protein sequence ID" value="GGP75152.1"/>
    <property type="molecule type" value="Genomic_DNA"/>
</dbReference>
<evidence type="ECO:0000313" key="4">
    <source>
        <dbReference type="EMBL" id="GGP75152.1"/>
    </source>
</evidence>
<organism evidence="4 5">
    <name type="scientific">Shewanella ulleungensis</name>
    <dbReference type="NCBI Taxonomy" id="2282699"/>
    <lineage>
        <taxon>Bacteria</taxon>
        <taxon>Pseudomonadati</taxon>
        <taxon>Pseudomonadota</taxon>
        <taxon>Gammaproteobacteria</taxon>
        <taxon>Alteromonadales</taxon>
        <taxon>Shewanellaceae</taxon>
        <taxon>Shewanella</taxon>
    </lineage>
</organism>
<dbReference type="PANTHER" id="PTHR44591:SF25">
    <property type="entry name" value="CHEMOTAXIS TWO-COMPONENT RESPONSE REGULATOR"/>
    <property type="match status" value="1"/>
</dbReference>
<accession>A0ABQ2QCB3</accession>
<dbReference type="SMART" id="SM00448">
    <property type="entry name" value="REC"/>
    <property type="match status" value="1"/>
</dbReference>
<dbReference type="PROSITE" id="PS50110">
    <property type="entry name" value="RESPONSE_REGULATORY"/>
    <property type="match status" value="1"/>
</dbReference>
<dbReference type="InterPro" id="IPR011006">
    <property type="entry name" value="CheY-like_superfamily"/>
</dbReference>
<comment type="caution">
    <text evidence="4">The sequence shown here is derived from an EMBL/GenBank/DDBJ whole genome shotgun (WGS) entry which is preliminary data.</text>
</comment>
<dbReference type="Gene3D" id="3.40.50.2300">
    <property type="match status" value="1"/>
</dbReference>
<keyword evidence="1 2" id="KW-0597">Phosphoprotein</keyword>
<evidence type="ECO:0000313" key="5">
    <source>
        <dbReference type="Proteomes" id="UP000654004"/>
    </source>
</evidence>
<evidence type="ECO:0000256" key="1">
    <source>
        <dbReference type="ARBA" id="ARBA00022553"/>
    </source>
</evidence>
<evidence type="ECO:0000259" key="3">
    <source>
        <dbReference type="PROSITE" id="PS50110"/>
    </source>
</evidence>
<dbReference type="InterPro" id="IPR001789">
    <property type="entry name" value="Sig_transdc_resp-reg_receiver"/>
</dbReference>
<keyword evidence="5" id="KW-1185">Reference proteome</keyword>
<dbReference type="SUPFAM" id="SSF52172">
    <property type="entry name" value="CheY-like"/>
    <property type="match status" value="1"/>
</dbReference>
<dbReference type="PANTHER" id="PTHR44591">
    <property type="entry name" value="STRESS RESPONSE REGULATOR PROTEIN 1"/>
    <property type="match status" value="1"/>
</dbReference>
<gene>
    <name evidence="4" type="ORF">GCM10009410_04000</name>
</gene>
<dbReference type="InterPro" id="IPR050595">
    <property type="entry name" value="Bact_response_regulator"/>
</dbReference>
<dbReference type="Proteomes" id="UP000654004">
    <property type="component" value="Unassembled WGS sequence"/>
</dbReference>